<dbReference type="AlphaFoldDB" id="A0A846QNQ0"/>
<comment type="caution">
    <text evidence="1">The sequence shown here is derived from an EMBL/GenBank/DDBJ whole genome shotgun (WGS) entry which is preliminary data.</text>
</comment>
<dbReference type="InterPro" id="IPR010152">
    <property type="entry name" value="CRISPR-assoc_prot_Cas2_sub"/>
</dbReference>
<sequence length="111" mass="12481">MLVIVTENVPPRLRGRLAVWLLEIRAGVFVGNYSVRVRDMVWKQVEAGVEDGNAVMVWSAATESGFDFRTIGPNRRLPKDMDGILLCAFHPEREAGVGEQRGSLKTDRENR</sequence>
<gene>
    <name evidence="1" type="ORF">GGQ74_001543</name>
</gene>
<name>A0A846QNQ0_9BACT</name>
<proteinExistence type="predicted"/>
<organism evidence="1 2">
    <name type="scientific">Desulfobaculum xiamenense</name>
    <dbReference type="NCBI Taxonomy" id="995050"/>
    <lineage>
        <taxon>Bacteria</taxon>
        <taxon>Pseudomonadati</taxon>
        <taxon>Thermodesulfobacteriota</taxon>
        <taxon>Desulfovibrionia</taxon>
        <taxon>Desulfovibrionales</taxon>
        <taxon>Desulfovibrionaceae</taxon>
        <taxon>Desulfobaculum</taxon>
    </lineage>
</organism>
<dbReference type="Pfam" id="PF09707">
    <property type="entry name" value="Cas_Cas2CT1978"/>
    <property type="match status" value="1"/>
</dbReference>
<evidence type="ECO:0000313" key="1">
    <source>
        <dbReference type="EMBL" id="NJB67903.1"/>
    </source>
</evidence>
<evidence type="ECO:0000313" key="2">
    <source>
        <dbReference type="Proteomes" id="UP000580856"/>
    </source>
</evidence>
<dbReference type="NCBIfam" id="TIGR01873">
    <property type="entry name" value="cas_CT1978"/>
    <property type="match status" value="1"/>
</dbReference>
<protein>
    <submittedName>
        <fullName evidence="1">CRISPR-associated protein Cas2</fullName>
    </submittedName>
</protein>
<dbReference type="RefSeq" id="WP_167940917.1">
    <property type="nucleotide sequence ID" value="NZ_JAATJA010000001.1"/>
</dbReference>
<dbReference type="EMBL" id="JAATJA010000001">
    <property type="protein sequence ID" value="NJB67903.1"/>
    <property type="molecule type" value="Genomic_DNA"/>
</dbReference>
<reference evidence="1 2" key="1">
    <citation type="submission" date="2020-03" db="EMBL/GenBank/DDBJ databases">
        <title>Genomic Encyclopedia of Type Strains, Phase IV (KMG-IV): sequencing the most valuable type-strain genomes for metagenomic binning, comparative biology and taxonomic classification.</title>
        <authorList>
            <person name="Goeker M."/>
        </authorList>
    </citation>
    <scope>NUCLEOTIDE SEQUENCE [LARGE SCALE GENOMIC DNA]</scope>
    <source>
        <strain evidence="1 2">DSM 24233</strain>
    </source>
</reference>
<dbReference type="Proteomes" id="UP000580856">
    <property type="component" value="Unassembled WGS sequence"/>
</dbReference>
<accession>A0A846QNQ0</accession>
<keyword evidence="2" id="KW-1185">Reference proteome</keyword>
<dbReference type="Gene3D" id="3.30.70.240">
    <property type="match status" value="1"/>
</dbReference>